<evidence type="ECO:0000313" key="1">
    <source>
        <dbReference type="EMBL" id="KAI4324630.1"/>
    </source>
</evidence>
<reference evidence="2" key="1">
    <citation type="journal article" date="2023" name="Front. Plant Sci.">
        <title>Chromosomal-level genome assembly of Melastoma candidum provides insights into trichome evolution.</title>
        <authorList>
            <person name="Zhong Y."/>
            <person name="Wu W."/>
            <person name="Sun C."/>
            <person name="Zou P."/>
            <person name="Liu Y."/>
            <person name="Dai S."/>
            <person name="Zhou R."/>
        </authorList>
    </citation>
    <scope>NUCLEOTIDE SEQUENCE [LARGE SCALE GENOMIC DNA]</scope>
</reference>
<comment type="caution">
    <text evidence="1">The sequence shown here is derived from an EMBL/GenBank/DDBJ whole genome shotgun (WGS) entry which is preliminary data.</text>
</comment>
<keyword evidence="2" id="KW-1185">Reference proteome</keyword>
<dbReference type="EMBL" id="CM042888">
    <property type="protein sequence ID" value="KAI4324630.1"/>
    <property type="molecule type" value="Genomic_DNA"/>
</dbReference>
<accession>A0ACB9ML87</accession>
<gene>
    <name evidence="1" type="ORF">MLD38_030100</name>
</gene>
<dbReference type="Proteomes" id="UP001057402">
    <property type="component" value="Chromosome 9"/>
</dbReference>
<organism evidence="1 2">
    <name type="scientific">Melastoma candidum</name>
    <dbReference type="NCBI Taxonomy" id="119954"/>
    <lineage>
        <taxon>Eukaryota</taxon>
        <taxon>Viridiplantae</taxon>
        <taxon>Streptophyta</taxon>
        <taxon>Embryophyta</taxon>
        <taxon>Tracheophyta</taxon>
        <taxon>Spermatophyta</taxon>
        <taxon>Magnoliopsida</taxon>
        <taxon>eudicotyledons</taxon>
        <taxon>Gunneridae</taxon>
        <taxon>Pentapetalae</taxon>
        <taxon>rosids</taxon>
        <taxon>malvids</taxon>
        <taxon>Myrtales</taxon>
        <taxon>Melastomataceae</taxon>
        <taxon>Melastomatoideae</taxon>
        <taxon>Melastomateae</taxon>
        <taxon>Melastoma</taxon>
    </lineage>
</organism>
<proteinExistence type="predicted"/>
<sequence length="517" mass="59081">MTMIKPSFVIAATVAALAISVWTGRKRRHKRDSPGDAKQGEQIRLLAKELRKRKTVLEKRLLELCEAREEYRLIIRLRRRLSEKCSEVESLDSEVRKLWAERDALKEELRKSADGAEELRSVRGVIMGLQERIDSRNKELKAVEERVEAVWRNNVRCDEGLGVGDKEKDATSDLKIDVLEFQRTNKELKLETRELELKLDAAWARIAELLNGIESEHEMIAEFKKEAALLRRGNEDLQKRVDQLQKQRFDTVEELVYMRWLNICLRFEAEESYETSQRTSTDPPHCNYRREWSAEYVDKTRRILTAVSRGPDSSRTSMENHELGTSSSESTTSSSDKNEKRYPLIHRMKHWGRGKKNRNGNPRLMSDENAMEGGRRIRRFSMSMVPDPRATTESPDAKKGLSRLRRVSFNDALRASEPLLGNNATSPGTTEVAKGPDSRTQGTTNPKHQNINARSDVGGSISRADNKQNREQEEDARAAAEVGTVDVVVTVTGICEMCLAVVFLVLVLILTLYYRIV</sequence>
<protein>
    <submittedName>
        <fullName evidence="1">Uncharacterized protein</fullName>
    </submittedName>
</protein>
<evidence type="ECO:0000313" key="2">
    <source>
        <dbReference type="Proteomes" id="UP001057402"/>
    </source>
</evidence>
<name>A0ACB9ML87_9MYRT</name>